<reference evidence="8" key="1">
    <citation type="journal article" date="2014" name="Int. J. Syst. Evol. Microbiol.">
        <title>Complete genome sequence of Corynebacterium casei LMG S-19264T (=DSM 44701T), isolated from a smear-ripened cheese.</title>
        <authorList>
            <consortium name="US DOE Joint Genome Institute (JGI-PGF)"/>
            <person name="Walter F."/>
            <person name="Albersmeier A."/>
            <person name="Kalinowski J."/>
            <person name="Ruckert C."/>
        </authorList>
    </citation>
    <scope>NUCLEOTIDE SEQUENCE</scope>
    <source>
        <strain evidence="8">CGMCC 1.15290</strain>
    </source>
</reference>
<proteinExistence type="inferred from homology"/>
<keyword evidence="3" id="KW-0732">Signal</keyword>
<evidence type="ECO:0000313" key="8">
    <source>
        <dbReference type="EMBL" id="GGH81988.1"/>
    </source>
</evidence>
<evidence type="ECO:0000256" key="2">
    <source>
        <dbReference type="ARBA" id="ARBA00006275"/>
    </source>
</evidence>
<dbReference type="EMBL" id="BMIB01000006">
    <property type="protein sequence ID" value="GGH81988.1"/>
    <property type="molecule type" value="Genomic_DNA"/>
</dbReference>
<dbReference type="InterPro" id="IPR033985">
    <property type="entry name" value="SusD-like_N"/>
</dbReference>
<evidence type="ECO:0000256" key="3">
    <source>
        <dbReference type="ARBA" id="ARBA00022729"/>
    </source>
</evidence>
<keyword evidence="9" id="KW-1185">Reference proteome</keyword>
<dbReference type="Pfam" id="PF14322">
    <property type="entry name" value="SusD-like_3"/>
    <property type="match status" value="1"/>
</dbReference>
<organism evidence="8 9">
    <name type="scientific">Filimonas zeae</name>
    <dbReference type="NCBI Taxonomy" id="1737353"/>
    <lineage>
        <taxon>Bacteria</taxon>
        <taxon>Pseudomonadati</taxon>
        <taxon>Bacteroidota</taxon>
        <taxon>Chitinophagia</taxon>
        <taxon>Chitinophagales</taxon>
        <taxon>Chitinophagaceae</taxon>
        <taxon>Filimonas</taxon>
    </lineage>
</organism>
<name>A0A917J5S4_9BACT</name>
<keyword evidence="4" id="KW-0472">Membrane</keyword>
<dbReference type="SUPFAM" id="SSF48452">
    <property type="entry name" value="TPR-like"/>
    <property type="match status" value="1"/>
</dbReference>
<dbReference type="GO" id="GO:0009279">
    <property type="term" value="C:cell outer membrane"/>
    <property type="evidence" value="ECO:0007669"/>
    <property type="project" value="UniProtKB-SubCell"/>
</dbReference>
<evidence type="ECO:0000256" key="5">
    <source>
        <dbReference type="ARBA" id="ARBA00023237"/>
    </source>
</evidence>
<evidence type="ECO:0000259" key="7">
    <source>
        <dbReference type="Pfam" id="PF14322"/>
    </source>
</evidence>
<feature type="domain" description="RagB/SusD" evidence="6">
    <location>
        <begin position="281"/>
        <end position="540"/>
    </location>
</feature>
<dbReference type="Gene3D" id="1.25.40.390">
    <property type="match status" value="1"/>
</dbReference>
<dbReference type="Pfam" id="PF07980">
    <property type="entry name" value="SusD_RagB"/>
    <property type="match status" value="1"/>
</dbReference>
<dbReference type="Proteomes" id="UP000627292">
    <property type="component" value="Unassembled WGS sequence"/>
</dbReference>
<dbReference type="InterPro" id="IPR012944">
    <property type="entry name" value="SusD_RagB_dom"/>
</dbReference>
<reference evidence="8" key="2">
    <citation type="submission" date="2020-09" db="EMBL/GenBank/DDBJ databases">
        <authorList>
            <person name="Sun Q."/>
            <person name="Zhou Y."/>
        </authorList>
    </citation>
    <scope>NUCLEOTIDE SEQUENCE</scope>
    <source>
        <strain evidence="8">CGMCC 1.15290</strain>
    </source>
</reference>
<evidence type="ECO:0008006" key="10">
    <source>
        <dbReference type="Google" id="ProtNLM"/>
    </source>
</evidence>
<comment type="similarity">
    <text evidence="2">Belongs to the SusD family.</text>
</comment>
<dbReference type="AlphaFoldDB" id="A0A917J5S4"/>
<dbReference type="InterPro" id="IPR011990">
    <property type="entry name" value="TPR-like_helical_dom_sf"/>
</dbReference>
<evidence type="ECO:0000256" key="4">
    <source>
        <dbReference type="ARBA" id="ARBA00023136"/>
    </source>
</evidence>
<evidence type="ECO:0000313" key="9">
    <source>
        <dbReference type="Proteomes" id="UP000627292"/>
    </source>
</evidence>
<evidence type="ECO:0000259" key="6">
    <source>
        <dbReference type="Pfam" id="PF07980"/>
    </source>
</evidence>
<protein>
    <recommendedName>
        <fullName evidence="10">RagB/SusD family nutrient uptake outer membrane protein</fullName>
    </recommendedName>
</protein>
<gene>
    <name evidence="8" type="ORF">GCM10011379_55210</name>
</gene>
<evidence type="ECO:0000256" key="1">
    <source>
        <dbReference type="ARBA" id="ARBA00004442"/>
    </source>
</evidence>
<sequence>MQDAGPLNQLTEGLVFDSTDRNGFYAEQYVNDIYASLPNGFNRIDGNLLDAATDDAVTSQDGTNIDFLTKGFLNSSLNPDDAWAKNYAGIRKVNLLLAKIDVVPVPAKIPFWKAEARALRALFYFELVKRYGGVPLVGDALLNTDAPANFKRNTFEECINYIVSECDAVKGLVKTDPLSSADYGRMSAGVVLAVKTRTLLYAASPLYNGGNTGITAEQKLVQGYAAYDAERWNKAAAAANELITGGKFSLEATFNNVFINRKNAEVILAFLRPVTSDLETNNGPVGYAVAGNGNGRTSPTQNLVDAFPMNNGLAITESGSGYSAASPYTNRDPRLANTVLFNGASWLNRPLQTYEGGLDKPNKNTTQTKTSYYLRKFLGNFATQAQYSNQNHNFPIFRYAEVLLSYAEAANEYSGAGTSIAYTQLKAIRKRAGIAAGADNNYGLKANMTQTEMREAIRLERRLEMAYEEQRYWDARRWKIAEQAFNTQLGGMKITNTAGVLTYEKVPVQPIRFTAPAMYFYPIPFSELSKNTNLIQNAGW</sequence>
<keyword evidence="5" id="KW-0998">Cell outer membrane</keyword>
<comment type="subcellular location">
    <subcellularLocation>
        <location evidence="1">Cell outer membrane</location>
    </subcellularLocation>
</comment>
<comment type="caution">
    <text evidence="8">The sequence shown here is derived from an EMBL/GenBank/DDBJ whole genome shotgun (WGS) entry which is preliminary data.</text>
</comment>
<dbReference type="CDD" id="cd08977">
    <property type="entry name" value="SusD"/>
    <property type="match status" value="1"/>
</dbReference>
<feature type="domain" description="SusD-like N-terminal" evidence="7">
    <location>
        <begin position="49"/>
        <end position="176"/>
    </location>
</feature>
<accession>A0A917J5S4</accession>